<dbReference type="AlphaFoldDB" id="A0A6C7EGF1"/>
<dbReference type="PANTHER" id="PTHR43283:SF3">
    <property type="entry name" value="BETA-LACTAMASE FAMILY PROTEIN (AFU_ORTHOLOGUE AFUA_5G07500)"/>
    <property type="match status" value="1"/>
</dbReference>
<dbReference type="InterPro" id="IPR012338">
    <property type="entry name" value="Beta-lactam/transpept-like"/>
</dbReference>
<name>A0A6C7EGF1_ILUCY</name>
<dbReference type="Proteomes" id="UP000011863">
    <property type="component" value="Chromosome"/>
</dbReference>
<dbReference type="Pfam" id="PF00144">
    <property type="entry name" value="Beta-lactamase"/>
    <property type="match status" value="1"/>
</dbReference>
<dbReference type="PANTHER" id="PTHR43283">
    <property type="entry name" value="BETA-LACTAMASE-RELATED"/>
    <property type="match status" value="1"/>
</dbReference>
<feature type="domain" description="Beta-lactamase-related" evidence="1">
    <location>
        <begin position="41"/>
        <end position="417"/>
    </location>
</feature>
<proteinExistence type="predicted"/>
<evidence type="ECO:0000313" key="3">
    <source>
        <dbReference type="Proteomes" id="UP000011863"/>
    </source>
</evidence>
<accession>A0A6C7EGF1</accession>
<reference evidence="2 3" key="1">
    <citation type="journal article" date="2013" name="Int. J. Syst. Evol. Microbiol.">
        <title>Ilumatobacter nonamiense sp. nov. and Ilumatobacter coccineum sp. nov., isolated from seashore sand.</title>
        <authorList>
            <person name="Matsumoto A."/>
            <person name="Kasai H."/>
            <person name="Matsuo Y."/>
            <person name="Shizuri Y."/>
            <person name="Ichikawa N."/>
            <person name="Fujita N."/>
            <person name="Omura S."/>
            <person name="Takahashi Y."/>
        </authorList>
    </citation>
    <scope>NUCLEOTIDE SEQUENCE [LARGE SCALE GENOMIC DNA]</scope>
    <source>
        <strain evidence="3">NBRC 103263 / KCTC 29153 / YM16-304</strain>
    </source>
</reference>
<protein>
    <submittedName>
        <fullName evidence="2">Putative esterase</fullName>
    </submittedName>
</protein>
<dbReference type="EMBL" id="AP012057">
    <property type="protein sequence ID" value="BAN03678.1"/>
    <property type="molecule type" value="Genomic_DNA"/>
</dbReference>
<evidence type="ECO:0000259" key="1">
    <source>
        <dbReference type="Pfam" id="PF00144"/>
    </source>
</evidence>
<dbReference type="InterPro" id="IPR001466">
    <property type="entry name" value="Beta-lactam-related"/>
</dbReference>
<organism evidence="2 3">
    <name type="scientific">Ilumatobacter coccineus (strain NBRC 103263 / KCTC 29153 / YM16-304)</name>
    <dbReference type="NCBI Taxonomy" id="1313172"/>
    <lineage>
        <taxon>Bacteria</taxon>
        <taxon>Bacillati</taxon>
        <taxon>Actinomycetota</taxon>
        <taxon>Acidimicrobiia</taxon>
        <taxon>Acidimicrobiales</taxon>
        <taxon>Ilumatobacteraceae</taxon>
        <taxon>Ilumatobacter</taxon>
    </lineage>
</organism>
<gene>
    <name evidence="2" type="ORF">YM304_33640</name>
</gene>
<dbReference type="InterPro" id="IPR050789">
    <property type="entry name" value="Diverse_Enzym_Activities"/>
</dbReference>
<dbReference type="KEGG" id="aym:YM304_33640"/>
<dbReference type="SUPFAM" id="SSF56601">
    <property type="entry name" value="beta-lactamase/transpeptidase-like"/>
    <property type="match status" value="1"/>
</dbReference>
<sequence>MPDRFRFPTRDTICNAGPMSNPQVTADPSSLGFDPSRFARIDDHFRPYVDDGRLPGWQVAIMRHGQLAYESTYGLRNIAEGTEWSTDTIVRMFSMTKPITSVAAMILYEEGRFQLKDPVSKFIPSFGESRVYRSGSFVAPVTEALTEPMRIWHLLTHTSGLTYGFHNNHVTDALYRQAGFEWGMPKGMDLEGACDAWAALPLAFQPGSEWLYGVSTDVLGRVVEVISGQSLDEFFRERILDPLGMTDTEFWVDPSKQDRFAELYFPKPTGNARGDGPSANAAVMPSAPLDKKPTMLGGGGGLCGTAADYLRFAQMLLNGGELDGVRILGSRTVDYMTRNHLPGGAELEAFGRPLFAETEFSGMGFGLGFSVELESAEHKIIGSEGSFAWGGAASTAFWVDPHEDLIAVFLTQLLPSSTYPIRGLLQQLVYQSLAD</sequence>
<dbReference type="Gene3D" id="3.40.710.10">
    <property type="entry name" value="DD-peptidase/beta-lactamase superfamily"/>
    <property type="match status" value="1"/>
</dbReference>
<evidence type="ECO:0000313" key="2">
    <source>
        <dbReference type="EMBL" id="BAN03678.1"/>
    </source>
</evidence>
<keyword evidence="3" id="KW-1185">Reference proteome</keyword>